<dbReference type="InterPro" id="IPR048615">
    <property type="entry name" value="KDM5_C-hel"/>
</dbReference>
<dbReference type="Gene3D" id="1.10.150.60">
    <property type="entry name" value="ARID DNA-binding domain"/>
    <property type="match status" value="1"/>
</dbReference>
<evidence type="ECO:0000256" key="15">
    <source>
        <dbReference type="SAM" id="MobiDB-lite"/>
    </source>
</evidence>
<evidence type="ECO:0000256" key="7">
    <source>
        <dbReference type="ARBA" id="ARBA00022833"/>
    </source>
</evidence>
<evidence type="ECO:0000256" key="5">
    <source>
        <dbReference type="ARBA" id="ARBA00022723"/>
    </source>
</evidence>
<dbReference type="SMART" id="SM00249">
    <property type="entry name" value="PHD"/>
    <property type="match status" value="1"/>
</dbReference>
<dbReference type="Pfam" id="PF02928">
    <property type="entry name" value="zf-C5HC2"/>
    <property type="match status" value="1"/>
</dbReference>
<dbReference type="SUPFAM" id="SSF51197">
    <property type="entry name" value="Clavaminate synthase-like"/>
    <property type="match status" value="1"/>
</dbReference>
<comment type="catalytic activity">
    <reaction evidence="13">
        <text>N(6),N(6),N(6)-trimethyl-L-lysyl(4)-[histone H3] + 3 2-oxoglutarate + 3 O2 = L-lysyl(4)-[histone H3] + 3 formaldehyde + 3 succinate + 3 CO2</text>
        <dbReference type="Rhea" id="RHEA:60208"/>
        <dbReference type="Rhea" id="RHEA-COMP:15537"/>
        <dbReference type="Rhea" id="RHEA-COMP:15547"/>
        <dbReference type="ChEBI" id="CHEBI:15379"/>
        <dbReference type="ChEBI" id="CHEBI:16526"/>
        <dbReference type="ChEBI" id="CHEBI:16810"/>
        <dbReference type="ChEBI" id="CHEBI:16842"/>
        <dbReference type="ChEBI" id="CHEBI:29969"/>
        <dbReference type="ChEBI" id="CHEBI:30031"/>
        <dbReference type="ChEBI" id="CHEBI:61961"/>
        <dbReference type="EC" id="1.14.11.67"/>
    </reaction>
</comment>
<keyword evidence="7" id="KW-0862">Zinc</keyword>
<dbReference type="EC" id="1.14.11.67" evidence="4"/>
<keyword evidence="5" id="KW-0479">Metal-binding</keyword>
<feature type="domain" description="JmjN" evidence="18">
    <location>
        <begin position="12"/>
        <end position="53"/>
    </location>
</feature>
<dbReference type="InterPro" id="IPR011011">
    <property type="entry name" value="Znf_FYVE_PHD"/>
</dbReference>
<feature type="compositionally biased region" description="Basic residues" evidence="15">
    <location>
        <begin position="915"/>
        <end position="929"/>
    </location>
</feature>
<dbReference type="PROSITE" id="PS50016">
    <property type="entry name" value="ZF_PHD_2"/>
    <property type="match status" value="1"/>
</dbReference>
<dbReference type="EMBL" id="CABIJS010000277">
    <property type="protein sequence ID" value="VUZ48238.1"/>
    <property type="molecule type" value="Genomic_DNA"/>
</dbReference>
<evidence type="ECO:0000256" key="3">
    <source>
        <dbReference type="ARBA" id="ARBA00006801"/>
    </source>
</evidence>
<dbReference type="PROSITE" id="PS51184">
    <property type="entry name" value="JMJC"/>
    <property type="match status" value="1"/>
</dbReference>
<dbReference type="GO" id="GO:0034647">
    <property type="term" value="F:histone H3K4me/H3K4me2/H3K4me3 demethylase activity"/>
    <property type="evidence" value="ECO:0007669"/>
    <property type="project" value="UniProtKB-EC"/>
</dbReference>
<dbReference type="InterPro" id="IPR036431">
    <property type="entry name" value="ARID_dom_sf"/>
</dbReference>
<dbReference type="InterPro" id="IPR004198">
    <property type="entry name" value="Znf_C5HC2"/>
</dbReference>
<dbReference type="GO" id="GO:0003677">
    <property type="term" value="F:DNA binding"/>
    <property type="evidence" value="ECO:0007669"/>
    <property type="project" value="InterPro"/>
</dbReference>
<reference evidence="20 21" key="1">
    <citation type="submission" date="2019-07" db="EMBL/GenBank/DDBJ databases">
        <authorList>
            <person name="Jastrzebski P J."/>
            <person name="Paukszto L."/>
            <person name="Jastrzebski P J."/>
        </authorList>
    </citation>
    <scope>NUCLEOTIDE SEQUENCE [LARGE SCALE GENOMIC DNA]</scope>
    <source>
        <strain evidence="20 21">WMS-il1</strain>
    </source>
</reference>
<feature type="domain" description="JmjC" evidence="19">
    <location>
        <begin position="408"/>
        <end position="574"/>
    </location>
</feature>
<dbReference type="GO" id="GO:0000785">
    <property type="term" value="C:chromatin"/>
    <property type="evidence" value="ECO:0007669"/>
    <property type="project" value="TreeGrafter"/>
</dbReference>
<keyword evidence="11" id="KW-0408">Iron</keyword>
<feature type="region of interest" description="Disordered" evidence="15">
    <location>
        <begin position="226"/>
        <end position="255"/>
    </location>
</feature>
<organism evidence="20 21">
    <name type="scientific">Hymenolepis diminuta</name>
    <name type="common">Rat tapeworm</name>
    <dbReference type="NCBI Taxonomy" id="6216"/>
    <lineage>
        <taxon>Eukaryota</taxon>
        <taxon>Metazoa</taxon>
        <taxon>Spiralia</taxon>
        <taxon>Lophotrochozoa</taxon>
        <taxon>Platyhelminthes</taxon>
        <taxon>Cestoda</taxon>
        <taxon>Eucestoda</taxon>
        <taxon>Cyclophyllidea</taxon>
        <taxon>Hymenolepididae</taxon>
        <taxon>Hymenolepis</taxon>
    </lineage>
</organism>
<gene>
    <name evidence="20" type="ORF">WMSIL1_LOCUS7568</name>
</gene>
<dbReference type="PANTHER" id="PTHR10694:SF33">
    <property type="entry name" value="LYSINE-SPECIFIC DEMETHYLASE 5"/>
    <property type="match status" value="1"/>
</dbReference>
<evidence type="ECO:0000256" key="2">
    <source>
        <dbReference type="ARBA" id="ARBA00004123"/>
    </source>
</evidence>
<feature type="domain" description="PHD-type" evidence="16">
    <location>
        <begin position="254"/>
        <end position="306"/>
    </location>
</feature>
<evidence type="ECO:0000259" key="16">
    <source>
        <dbReference type="PROSITE" id="PS50016"/>
    </source>
</evidence>
<evidence type="ECO:0000313" key="20">
    <source>
        <dbReference type="EMBL" id="VUZ48238.1"/>
    </source>
</evidence>
<dbReference type="Gene3D" id="3.30.40.10">
    <property type="entry name" value="Zinc/RING finger domain, C3HC4 (zinc finger)"/>
    <property type="match status" value="1"/>
</dbReference>
<dbReference type="GO" id="GO:0006355">
    <property type="term" value="P:regulation of DNA-templated transcription"/>
    <property type="evidence" value="ECO:0007669"/>
    <property type="project" value="TreeGrafter"/>
</dbReference>
<dbReference type="Pfam" id="PF21323">
    <property type="entry name" value="KDM5_C-hel"/>
    <property type="match status" value="1"/>
</dbReference>
<evidence type="ECO:0000256" key="11">
    <source>
        <dbReference type="ARBA" id="ARBA00023004"/>
    </source>
</evidence>
<evidence type="ECO:0000256" key="6">
    <source>
        <dbReference type="ARBA" id="ARBA00022771"/>
    </source>
</evidence>
<name>A0A564YNF5_HYMDI</name>
<comment type="subcellular location">
    <subcellularLocation>
        <location evidence="2">Nucleus</location>
    </subcellularLocation>
</comment>
<dbReference type="GO" id="GO:0008270">
    <property type="term" value="F:zinc ion binding"/>
    <property type="evidence" value="ECO:0007669"/>
    <property type="project" value="UniProtKB-KW"/>
</dbReference>
<dbReference type="InterPro" id="IPR003349">
    <property type="entry name" value="JmjN"/>
</dbReference>
<evidence type="ECO:0000259" key="19">
    <source>
        <dbReference type="PROSITE" id="PS51184"/>
    </source>
</evidence>
<dbReference type="Gene3D" id="2.60.120.650">
    <property type="entry name" value="Cupin"/>
    <property type="match status" value="1"/>
</dbReference>
<dbReference type="SUPFAM" id="SSF46774">
    <property type="entry name" value="ARID-like"/>
    <property type="match status" value="1"/>
</dbReference>
<dbReference type="SMART" id="SM00501">
    <property type="entry name" value="BRIGHT"/>
    <property type="match status" value="1"/>
</dbReference>
<dbReference type="SMART" id="SM00558">
    <property type="entry name" value="JmjC"/>
    <property type="match status" value="1"/>
</dbReference>
<proteinExistence type="inferred from homology"/>
<dbReference type="InterPro" id="IPR001965">
    <property type="entry name" value="Znf_PHD"/>
</dbReference>
<dbReference type="SMART" id="SM00545">
    <property type="entry name" value="JmjN"/>
    <property type="match status" value="1"/>
</dbReference>
<dbReference type="InterPro" id="IPR019786">
    <property type="entry name" value="Zinc_finger_PHD-type_CS"/>
</dbReference>
<dbReference type="Pfam" id="PF02373">
    <property type="entry name" value="JmjC"/>
    <property type="match status" value="1"/>
</dbReference>
<evidence type="ECO:0000256" key="8">
    <source>
        <dbReference type="ARBA" id="ARBA00022853"/>
    </source>
</evidence>
<keyword evidence="6 14" id="KW-0863">Zinc-finger</keyword>
<evidence type="ECO:0000256" key="1">
    <source>
        <dbReference type="ARBA" id="ARBA00001954"/>
    </source>
</evidence>
<evidence type="ECO:0000256" key="10">
    <source>
        <dbReference type="ARBA" id="ARBA00023002"/>
    </source>
</evidence>
<feature type="compositionally biased region" description="Acidic residues" evidence="15">
    <location>
        <begin position="239"/>
        <end position="252"/>
    </location>
</feature>
<comment type="cofactor">
    <cofactor evidence="1">
        <name>Fe(2+)</name>
        <dbReference type="ChEBI" id="CHEBI:29033"/>
    </cofactor>
</comment>
<keyword evidence="10" id="KW-0560">Oxidoreductase</keyword>
<evidence type="ECO:0000256" key="4">
    <source>
        <dbReference type="ARBA" id="ARBA00012902"/>
    </source>
</evidence>
<evidence type="ECO:0000256" key="13">
    <source>
        <dbReference type="ARBA" id="ARBA00048734"/>
    </source>
</evidence>
<sequence length="1636" mass="186097">MPNFTFTPPPEAPVFHPTLKEFEDPLLYLEKIRPIGIKTGICKIIPPEGWKPPFGVDVRTFRFTPRIQRLYELEAHSRLELEFKARLYEFYQLNGNKKLKAPFISGQYLNLYFFFKYVMEEGGYDKVNASKLWGKIAEKLGFASTKYSQIMKTYYEKLLLKYELIMYHDPVAKNLLKRPAEGIVSTQSTPAKRTRSRNSEVQEGLRIDYSANKELRNLQFFGAGPKMSLPVTDSSSSVAEEEQKQDEEEENEGNERCKICHRGNNPERLMICSVKSCEAIYHTYCLNPPLQDVPTYLWKCPECIRMVLSRHFEPIGFAQSSRTYSLAEFGVHADAFKQKYFKRRPTTVPCKEVEAEYWRIMQDYSEDVIVEYGADVHASSHGSGFPTEKLLKTTTDKFNLDERRRALEYAQSPWNLNNLPLVGNSVLRFIKGNVDGMKVPWCYVGMVFSTFCWHIEDHWSCSINFNHWGEPKTWYGVSPEDAELFEQAMTKLAGELFDKSPDLLHHITTTMNPNLLQKEGVPIYRTDQHCGEFVVTFPRAYHAGFNQGFNFAEAVNVCPPAWLPIGRACVEHYAEMHRQCVFSNDELLYRLAEVISGRREMTDVANYTEMVAQRYRDHDSSTRTCFDVEDLRVIHSEFSTVIGHEMRARQDLLPRVKRAVKYPVYFLAAEDDDEDDDRICAVCQTTLFFSTIVCPCKAPPYLTKMREGGSVKKRGSEPAAPSCADGKPNHAFMVCLEHADKVCENCPLSECTLYYTHDFEDLESMRDAIATRMNDYDNFLTTFAPFFLPEGSSTLNASTTNSSENGEKSRSLTSKSLPVVAKIPLATFEVVQIGPASSSSSTPHDVPVDQKQLKAAQLFGYKADELYKRTNSYVESVKELLRICERASEFILGQNKSVVDKLEHSFTGGEGNNKRSGRSGQKKKQPKRRHECERQQQQEEEEQQVFEFQMRRRSSSKPGGAEGKVVTHIQQHSIDFNNPREADFLSLLSAIDLEEAAAPINFTRKPRDENKVIKDDTEDEDDDELLPCIANLRCLFIELLPALRGTVLSLLEKAGSETEISSSSVTKIYNNLVELVVKLKLRFPGWSEFSEEVRLVSLIEEICCWLTIASSSKWDNLTRLLDHIYEAENISKRLKEETAAGNIDLPVKTTRSKRSRADVEGNTSTAELDAATSVEAVTPSIVAACEPFVRQLKLNFDSKLKSLRELASDARSALLKLLKAFQAYSNMETSNIFASPRVGEAIEIFECMGITCFTESLTNLVKHLEPTGLSECLEKCLLKSCDEHSNHLAASEELDSLDVDTQVAQIIFWWCEQVIRYYSKETKQPEVPEHWLFHLSDMLAIERFLFGGVEAKNGEEQDSDRLGSEGNSSYAQISKCRSDLSTYTLRLKEFRQQVGRLIKIDENTLPSTILEKLIEATVSCPVPVKLLNELWELISKDEFDKFTILLKNHYDNHTSTIRKTLKGVNLKAICKQCRECLDLCKTKGKYPLSCALCSNRPTGIRDGALTIAELREMKIARYSDESDSTMQSLLQAFLTCISFIVANYTDWLNEVKKLVEENASKMKDFFSRQPDEFFFRLPEELKSVVFDDESAKTSDAKSSSSNSVSALMLLVEGIALSFTIAVPSELEIMRKFALSS</sequence>
<dbReference type="PROSITE" id="PS51183">
    <property type="entry name" value="JMJN"/>
    <property type="match status" value="1"/>
</dbReference>
<comment type="similarity">
    <text evidence="3">Belongs to the JARID1 histone demethylase family.</text>
</comment>
<dbReference type="SUPFAM" id="SSF57903">
    <property type="entry name" value="FYVE/PHD zinc finger"/>
    <property type="match status" value="1"/>
</dbReference>
<feature type="domain" description="ARID" evidence="17">
    <location>
        <begin position="77"/>
        <end position="167"/>
    </location>
</feature>
<evidence type="ECO:0000256" key="14">
    <source>
        <dbReference type="PROSITE-ProRule" id="PRU00146"/>
    </source>
</evidence>
<protein>
    <recommendedName>
        <fullName evidence="4">[histone H3]-trimethyl-L-lysine(4) demethylase</fullName>
        <ecNumber evidence="4">1.14.11.67</ecNumber>
    </recommendedName>
</protein>
<evidence type="ECO:0000256" key="12">
    <source>
        <dbReference type="ARBA" id="ARBA00023242"/>
    </source>
</evidence>
<dbReference type="CDD" id="cd16100">
    <property type="entry name" value="ARID"/>
    <property type="match status" value="1"/>
</dbReference>
<keyword evidence="8" id="KW-0156">Chromatin regulator</keyword>
<dbReference type="Pfam" id="PF01388">
    <property type="entry name" value="ARID"/>
    <property type="match status" value="1"/>
</dbReference>
<dbReference type="Proteomes" id="UP000321570">
    <property type="component" value="Unassembled WGS sequence"/>
</dbReference>
<dbReference type="Pfam" id="PF00628">
    <property type="entry name" value="PHD"/>
    <property type="match status" value="1"/>
</dbReference>
<accession>A0A564YNF5</accession>
<evidence type="ECO:0000313" key="21">
    <source>
        <dbReference type="Proteomes" id="UP000321570"/>
    </source>
</evidence>
<dbReference type="InterPro" id="IPR003347">
    <property type="entry name" value="JmjC_dom"/>
</dbReference>
<evidence type="ECO:0000259" key="18">
    <source>
        <dbReference type="PROSITE" id="PS51183"/>
    </source>
</evidence>
<evidence type="ECO:0000256" key="9">
    <source>
        <dbReference type="ARBA" id="ARBA00022964"/>
    </source>
</evidence>
<dbReference type="PROSITE" id="PS51011">
    <property type="entry name" value="ARID"/>
    <property type="match status" value="1"/>
</dbReference>
<dbReference type="InterPro" id="IPR001606">
    <property type="entry name" value="ARID_dom"/>
</dbReference>
<dbReference type="GO" id="GO:0005634">
    <property type="term" value="C:nucleus"/>
    <property type="evidence" value="ECO:0007669"/>
    <property type="project" value="UniProtKB-SubCell"/>
</dbReference>
<feature type="region of interest" description="Disordered" evidence="15">
    <location>
        <begin position="904"/>
        <end position="943"/>
    </location>
</feature>
<dbReference type="PROSITE" id="PS01359">
    <property type="entry name" value="ZF_PHD_1"/>
    <property type="match status" value="1"/>
</dbReference>
<dbReference type="InterPro" id="IPR019787">
    <property type="entry name" value="Znf_PHD-finger"/>
</dbReference>
<dbReference type="InterPro" id="IPR013083">
    <property type="entry name" value="Znf_RING/FYVE/PHD"/>
</dbReference>
<dbReference type="SMART" id="SM01014">
    <property type="entry name" value="ARID"/>
    <property type="match status" value="1"/>
</dbReference>
<dbReference type="PANTHER" id="PTHR10694">
    <property type="entry name" value="LYSINE-SPECIFIC DEMETHYLASE"/>
    <property type="match status" value="1"/>
</dbReference>
<dbReference type="Pfam" id="PF02375">
    <property type="entry name" value="JmjN"/>
    <property type="match status" value="1"/>
</dbReference>
<keyword evidence="21" id="KW-1185">Reference proteome</keyword>
<keyword evidence="9" id="KW-0223">Dioxygenase</keyword>
<keyword evidence="12" id="KW-0539">Nucleus</keyword>
<evidence type="ECO:0000259" key="17">
    <source>
        <dbReference type="PROSITE" id="PS51011"/>
    </source>
</evidence>